<dbReference type="InterPro" id="IPR027417">
    <property type="entry name" value="P-loop_NTPase"/>
</dbReference>
<dbReference type="GO" id="GO:0003924">
    <property type="term" value="F:GTPase activity"/>
    <property type="evidence" value="ECO:0007669"/>
    <property type="project" value="InterPro"/>
</dbReference>
<dbReference type="Gene3D" id="3.40.50.300">
    <property type="entry name" value="P-loop containing nucleotide triphosphate hydrolases"/>
    <property type="match status" value="1"/>
</dbReference>
<evidence type="ECO:0000256" key="1">
    <source>
        <dbReference type="ARBA" id="ARBA00022741"/>
    </source>
</evidence>
<protein>
    <submittedName>
        <fullName evidence="3">Uncharacterized protein</fullName>
    </submittedName>
</protein>
<dbReference type="PROSITE" id="PS51420">
    <property type="entry name" value="RHO"/>
    <property type="match status" value="1"/>
</dbReference>
<dbReference type="EMBL" id="JARQZJ010000126">
    <property type="protein sequence ID" value="KAK9890869.1"/>
    <property type="molecule type" value="Genomic_DNA"/>
</dbReference>
<dbReference type="GO" id="GO:0035099">
    <property type="term" value="P:hemocyte migration"/>
    <property type="evidence" value="ECO:0007669"/>
    <property type="project" value="UniProtKB-ARBA"/>
</dbReference>
<comment type="caution">
    <text evidence="3">The sequence shown here is derived from an EMBL/GenBank/DDBJ whole genome shotgun (WGS) entry which is preliminary data.</text>
</comment>
<keyword evidence="2" id="KW-0342">GTP-binding</keyword>
<evidence type="ECO:0000256" key="2">
    <source>
        <dbReference type="ARBA" id="ARBA00023134"/>
    </source>
</evidence>
<reference evidence="3 4" key="1">
    <citation type="submission" date="2023-03" db="EMBL/GenBank/DDBJ databases">
        <title>Genome insight into feeding habits of ladybird beetles.</title>
        <authorList>
            <person name="Li H.-S."/>
            <person name="Huang Y.-H."/>
            <person name="Pang H."/>
        </authorList>
    </citation>
    <scope>NUCLEOTIDE SEQUENCE [LARGE SCALE GENOMIC DNA]</scope>
    <source>
        <strain evidence="3">SYSU_2023b</strain>
        <tissue evidence="3">Whole body</tissue>
    </source>
</reference>
<gene>
    <name evidence="3" type="ORF">WA026_012213</name>
</gene>
<evidence type="ECO:0000313" key="4">
    <source>
        <dbReference type="Proteomes" id="UP001431783"/>
    </source>
</evidence>
<dbReference type="GO" id="GO:0022412">
    <property type="term" value="P:cellular process involved in reproduction in multicellular organism"/>
    <property type="evidence" value="ECO:0007669"/>
    <property type="project" value="UniProtKB-ARBA"/>
</dbReference>
<dbReference type="InterPro" id="IPR003578">
    <property type="entry name" value="Small_GTPase_Rho"/>
</dbReference>
<keyword evidence="1" id="KW-0547">Nucleotide-binding</keyword>
<dbReference type="AlphaFoldDB" id="A0AAW1V6G9"/>
<dbReference type="PANTHER" id="PTHR24072">
    <property type="entry name" value="RHO FAMILY GTPASE"/>
    <property type="match status" value="1"/>
</dbReference>
<evidence type="ECO:0000313" key="3">
    <source>
        <dbReference type="EMBL" id="KAK9890869.1"/>
    </source>
</evidence>
<accession>A0AAW1V6G9</accession>
<dbReference type="PROSITE" id="PS51421">
    <property type="entry name" value="RAS"/>
    <property type="match status" value="1"/>
</dbReference>
<dbReference type="SMART" id="SM00174">
    <property type="entry name" value="RHO"/>
    <property type="match status" value="1"/>
</dbReference>
<dbReference type="InterPro" id="IPR005225">
    <property type="entry name" value="Small_GTP-bd"/>
</dbReference>
<dbReference type="PROSITE" id="PS51419">
    <property type="entry name" value="RAB"/>
    <property type="match status" value="1"/>
</dbReference>
<dbReference type="GO" id="GO:0035006">
    <property type="term" value="P:melanization defense response"/>
    <property type="evidence" value="ECO:0007669"/>
    <property type="project" value="UniProtKB-ARBA"/>
</dbReference>
<dbReference type="PRINTS" id="PR00449">
    <property type="entry name" value="RASTRNSFRMNG"/>
</dbReference>
<dbReference type="SUPFAM" id="SSF52540">
    <property type="entry name" value="P-loop containing nucleoside triphosphate hydrolases"/>
    <property type="match status" value="1"/>
</dbReference>
<dbReference type="GO" id="GO:0001667">
    <property type="term" value="P:ameboidal-type cell migration"/>
    <property type="evidence" value="ECO:0007669"/>
    <property type="project" value="UniProtKB-ARBA"/>
</dbReference>
<organism evidence="3 4">
    <name type="scientific">Henosepilachna vigintioctopunctata</name>
    <dbReference type="NCBI Taxonomy" id="420089"/>
    <lineage>
        <taxon>Eukaryota</taxon>
        <taxon>Metazoa</taxon>
        <taxon>Ecdysozoa</taxon>
        <taxon>Arthropoda</taxon>
        <taxon>Hexapoda</taxon>
        <taxon>Insecta</taxon>
        <taxon>Pterygota</taxon>
        <taxon>Neoptera</taxon>
        <taxon>Endopterygota</taxon>
        <taxon>Coleoptera</taxon>
        <taxon>Polyphaga</taxon>
        <taxon>Cucujiformia</taxon>
        <taxon>Coccinelloidea</taxon>
        <taxon>Coccinellidae</taxon>
        <taxon>Epilachninae</taxon>
        <taxon>Epilachnini</taxon>
        <taxon>Henosepilachna</taxon>
    </lineage>
</organism>
<dbReference type="InterPro" id="IPR001806">
    <property type="entry name" value="Small_GTPase"/>
</dbReference>
<dbReference type="NCBIfam" id="TIGR00231">
    <property type="entry name" value="small_GTP"/>
    <property type="match status" value="1"/>
</dbReference>
<dbReference type="GO" id="GO:0005525">
    <property type="term" value="F:GTP binding"/>
    <property type="evidence" value="ECO:0007669"/>
    <property type="project" value="UniProtKB-KW"/>
</dbReference>
<dbReference type="GO" id="GO:0007264">
    <property type="term" value="P:small GTPase-mediated signal transduction"/>
    <property type="evidence" value="ECO:0007669"/>
    <property type="project" value="InterPro"/>
</dbReference>
<dbReference type="Proteomes" id="UP001431783">
    <property type="component" value="Unassembled WGS sequence"/>
</dbReference>
<dbReference type="SMART" id="SM00175">
    <property type="entry name" value="RAB"/>
    <property type="match status" value="1"/>
</dbReference>
<dbReference type="GO" id="GO:0003006">
    <property type="term" value="P:developmental process involved in reproduction"/>
    <property type="evidence" value="ECO:0007669"/>
    <property type="project" value="UniProtKB-ARBA"/>
</dbReference>
<name>A0AAW1V6G9_9CUCU</name>
<sequence length="161" mass="18091">MSSNILLFVAVEVQVDGKPIRMELCDTAGQDELDPLRNLCYPESDVFLLCFSTVNPSTFVSASTRWANELSKHDGAVVLVGTKSDLSTNPEVIKRLRSEGQRPISSAEAINLAELLNAPYVETSARSGMFVKEAFDLAITIALRNQKRMRRKFWKKYIWCC</sequence>
<dbReference type="Pfam" id="PF00071">
    <property type="entry name" value="Ras"/>
    <property type="match status" value="1"/>
</dbReference>
<keyword evidence="4" id="KW-1185">Reference proteome</keyword>
<dbReference type="SMART" id="SM00173">
    <property type="entry name" value="RAS"/>
    <property type="match status" value="1"/>
</dbReference>
<proteinExistence type="predicted"/>